<feature type="compositionally biased region" description="Polar residues" evidence="1">
    <location>
        <begin position="134"/>
        <end position="143"/>
    </location>
</feature>
<feature type="compositionally biased region" description="Basic and acidic residues" evidence="1">
    <location>
        <begin position="68"/>
        <end position="78"/>
    </location>
</feature>
<dbReference type="EMBL" id="JAIZAY010000013">
    <property type="protein sequence ID" value="KAJ8030557.1"/>
    <property type="molecule type" value="Genomic_DNA"/>
</dbReference>
<feature type="region of interest" description="Disordered" evidence="1">
    <location>
        <begin position="62"/>
        <end position="99"/>
    </location>
</feature>
<feature type="compositionally biased region" description="Basic residues" evidence="1">
    <location>
        <begin position="144"/>
        <end position="158"/>
    </location>
</feature>
<feature type="region of interest" description="Disordered" evidence="1">
    <location>
        <begin position="123"/>
        <end position="158"/>
    </location>
</feature>
<comment type="caution">
    <text evidence="2">The sequence shown here is derived from an EMBL/GenBank/DDBJ whole genome shotgun (WGS) entry which is preliminary data.</text>
</comment>
<evidence type="ECO:0000313" key="3">
    <source>
        <dbReference type="Proteomes" id="UP001152320"/>
    </source>
</evidence>
<reference evidence="2" key="1">
    <citation type="submission" date="2021-10" db="EMBL/GenBank/DDBJ databases">
        <title>Tropical sea cucumber genome reveals ecological adaptation and Cuvierian tubules defense mechanism.</title>
        <authorList>
            <person name="Chen T."/>
        </authorList>
    </citation>
    <scope>NUCLEOTIDE SEQUENCE</scope>
    <source>
        <strain evidence="2">Nanhai2018</strain>
        <tissue evidence="2">Muscle</tissue>
    </source>
</reference>
<evidence type="ECO:0000256" key="1">
    <source>
        <dbReference type="SAM" id="MobiDB-lite"/>
    </source>
</evidence>
<keyword evidence="3" id="KW-1185">Reference proteome</keyword>
<dbReference type="OrthoDB" id="6730379at2759"/>
<dbReference type="AlphaFoldDB" id="A0A9Q1BPN2"/>
<feature type="compositionally biased region" description="Low complexity" evidence="1">
    <location>
        <begin position="83"/>
        <end position="94"/>
    </location>
</feature>
<gene>
    <name evidence="2" type="ORF">HOLleu_27011</name>
</gene>
<sequence length="158" mass="17086">MVTLHSLIFCFTQVDQSKENPGVTALSVSKLLREAVGAIAGLNGKLALGKKIIVKWAHAQNKTPSEPVKLESSHELNPEKLPSSLGGQSSSVASKTNAAKVCGRQSASVNLKIRAIENKLKQMSESSKDFTVTPVHQSSSRMARTSRLHHSKKPYGKR</sequence>
<dbReference type="Proteomes" id="UP001152320">
    <property type="component" value="Chromosome 13"/>
</dbReference>
<proteinExistence type="predicted"/>
<organism evidence="2 3">
    <name type="scientific">Holothuria leucospilota</name>
    <name type="common">Black long sea cucumber</name>
    <name type="synonym">Mertensiothuria leucospilota</name>
    <dbReference type="NCBI Taxonomy" id="206669"/>
    <lineage>
        <taxon>Eukaryota</taxon>
        <taxon>Metazoa</taxon>
        <taxon>Echinodermata</taxon>
        <taxon>Eleutherozoa</taxon>
        <taxon>Echinozoa</taxon>
        <taxon>Holothuroidea</taxon>
        <taxon>Aspidochirotacea</taxon>
        <taxon>Aspidochirotida</taxon>
        <taxon>Holothuriidae</taxon>
        <taxon>Holothuria</taxon>
    </lineage>
</organism>
<protein>
    <submittedName>
        <fullName evidence="2">RNA-binding protein 18</fullName>
    </submittedName>
</protein>
<evidence type="ECO:0000313" key="2">
    <source>
        <dbReference type="EMBL" id="KAJ8030557.1"/>
    </source>
</evidence>
<accession>A0A9Q1BPN2</accession>
<name>A0A9Q1BPN2_HOLLE</name>